<feature type="binding site" evidence="14">
    <location>
        <begin position="174"/>
        <end position="181"/>
    </location>
    <ligand>
        <name>NAD(+)</name>
        <dbReference type="ChEBI" id="CHEBI:57540"/>
    </ligand>
</feature>
<evidence type="ECO:0000256" key="3">
    <source>
        <dbReference type="ARBA" id="ARBA00012608"/>
    </source>
</evidence>
<dbReference type="KEGG" id="bacg:D2962_11090"/>
<gene>
    <name evidence="19" type="primary">lpdA</name>
    <name evidence="19" type="ORF">D2962_11090</name>
</gene>
<keyword evidence="11 16" id="KW-0676">Redox-active center</keyword>
<dbReference type="Gene3D" id="3.30.390.30">
    <property type="match status" value="1"/>
</dbReference>
<keyword evidence="8 16" id="KW-0560">Oxidoreductase</keyword>
<dbReference type="NCBIfam" id="TIGR01350">
    <property type="entry name" value="lipoamide_DH"/>
    <property type="match status" value="1"/>
</dbReference>
<dbReference type="PRINTS" id="PR00411">
    <property type="entry name" value="PNDRDTASEI"/>
</dbReference>
<dbReference type="InterPro" id="IPR023753">
    <property type="entry name" value="FAD/NAD-binding_dom"/>
</dbReference>
<evidence type="ECO:0000259" key="18">
    <source>
        <dbReference type="Pfam" id="PF07992"/>
    </source>
</evidence>
<dbReference type="GO" id="GO:0006103">
    <property type="term" value="P:2-oxoglutarate metabolic process"/>
    <property type="evidence" value="ECO:0007669"/>
    <property type="project" value="TreeGrafter"/>
</dbReference>
<accession>A0A3G2R6S7</accession>
<organism evidence="19 20">
    <name type="scientific">Biomaibacter acetigenes</name>
    <dbReference type="NCBI Taxonomy" id="2316383"/>
    <lineage>
        <taxon>Bacteria</taxon>
        <taxon>Bacillati</taxon>
        <taxon>Bacillota</taxon>
        <taxon>Clostridia</taxon>
        <taxon>Thermosediminibacterales</taxon>
        <taxon>Tepidanaerobacteraceae</taxon>
        <taxon>Biomaibacter</taxon>
    </lineage>
</organism>
<comment type="subcellular location">
    <subcellularLocation>
        <location evidence="1">Cytoplasm</location>
    </subcellularLocation>
</comment>
<evidence type="ECO:0000256" key="11">
    <source>
        <dbReference type="ARBA" id="ARBA00023284"/>
    </source>
</evidence>
<evidence type="ECO:0000256" key="2">
    <source>
        <dbReference type="ARBA" id="ARBA00007532"/>
    </source>
</evidence>
<feature type="domain" description="Pyridine nucleotide-disulphide oxidoreductase dimerisation" evidence="17">
    <location>
        <begin position="336"/>
        <end position="444"/>
    </location>
</feature>
<evidence type="ECO:0000256" key="10">
    <source>
        <dbReference type="ARBA" id="ARBA00023157"/>
    </source>
</evidence>
<evidence type="ECO:0000256" key="6">
    <source>
        <dbReference type="ARBA" id="ARBA00022630"/>
    </source>
</evidence>
<keyword evidence="5" id="KW-0963">Cytoplasm</keyword>
<comment type="catalytic activity">
    <reaction evidence="12 16">
        <text>N(6)-[(R)-dihydrolipoyl]-L-lysyl-[protein] + NAD(+) = N(6)-[(R)-lipoyl]-L-lysyl-[protein] + NADH + H(+)</text>
        <dbReference type="Rhea" id="RHEA:15045"/>
        <dbReference type="Rhea" id="RHEA-COMP:10474"/>
        <dbReference type="Rhea" id="RHEA-COMP:10475"/>
        <dbReference type="ChEBI" id="CHEBI:15378"/>
        <dbReference type="ChEBI" id="CHEBI:57540"/>
        <dbReference type="ChEBI" id="CHEBI:57945"/>
        <dbReference type="ChEBI" id="CHEBI:83099"/>
        <dbReference type="ChEBI" id="CHEBI:83100"/>
        <dbReference type="EC" id="1.8.1.4"/>
    </reaction>
</comment>
<reference evidence="19 20" key="1">
    <citation type="submission" date="2018-10" db="EMBL/GenBank/DDBJ databases">
        <authorList>
            <person name="Zhang X."/>
        </authorList>
    </citation>
    <scope>NUCLEOTIDE SEQUENCE [LARGE SCALE GENOMIC DNA]</scope>
    <source>
        <strain evidence="19 20">SK-G1</strain>
    </source>
</reference>
<feature type="binding site" evidence="14">
    <location>
        <position position="197"/>
    </location>
    <ligand>
        <name>NAD(+)</name>
        <dbReference type="ChEBI" id="CHEBI:57540"/>
    </ligand>
</feature>
<feature type="active site" description="Proton acceptor" evidence="13">
    <location>
        <position position="434"/>
    </location>
</feature>
<dbReference type="SUPFAM" id="SSF51905">
    <property type="entry name" value="FAD/NAD(P)-binding domain"/>
    <property type="match status" value="1"/>
</dbReference>
<keyword evidence="20" id="KW-1185">Reference proteome</keyword>
<comment type="cofactor">
    <cofactor evidence="14 16">
        <name>FAD</name>
        <dbReference type="ChEBI" id="CHEBI:57692"/>
    </cofactor>
    <text evidence="14 16">Binds 1 FAD per subunit.</text>
</comment>
<dbReference type="GO" id="GO:0004148">
    <property type="term" value="F:dihydrolipoyl dehydrogenase (NADH) activity"/>
    <property type="evidence" value="ECO:0007669"/>
    <property type="project" value="UniProtKB-EC"/>
</dbReference>
<dbReference type="InterPro" id="IPR036188">
    <property type="entry name" value="FAD/NAD-bd_sf"/>
</dbReference>
<evidence type="ECO:0000259" key="17">
    <source>
        <dbReference type="Pfam" id="PF02852"/>
    </source>
</evidence>
<evidence type="ECO:0000313" key="20">
    <source>
        <dbReference type="Proteomes" id="UP000280960"/>
    </source>
</evidence>
<evidence type="ECO:0000256" key="15">
    <source>
        <dbReference type="PIRSR" id="PIRSR000350-4"/>
    </source>
</evidence>
<dbReference type="Pfam" id="PF07992">
    <property type="entry name" value="Pyr_redox_2"/>
    <property type="match status" value="1"/>
</dbReference>
<keyword evidence="10" id="KW-1015">Disulfide bond</keyword>
<dbReference type="FunFam" id="3.30.390.30:FF:000001">
    <property type="entry name" value="Dihydrolipoyl dehydrogenase"/>
    <property type="match status" value="1"/>
</dbReference>
<dbReference type="EC" id="1.8.1.4" evidence="3 16"/>
<evidence type="ECO:0000313" key="19">
    <source>
        <dbReference type="EMBL" id="AYO31075.1"/>
    </source>
</evidence>
<dbReference type="Pfam" id="PF02852">
    <property type="entry name" value="Pyr_redox_dim"/>
    <property type="match status" value="1"/>
</dbReference>
<dbReference type="InterPro" id="IPR016156">
    <property type="entry name" value="FAD/NAD-linked_Rdtase_dimer_sf"/>
</dbReference>
<evidence type="ECO:0000256" key="4">
    <source>
        <dbReference type="ARBA" id="ARBA00016961"/>
    </source>
</evidence>
<evidence type="ECO:0000256" key="9">
    <source>
        <dbReference type="ARBA" id="ARBA00023027"/>
    </source>
</evidence>
<proteinExistence type="inferred from homology"/>
<evidence type="ECO:0000256" key="13">
    <source>
        <dbReference type="PIRSR" id="PIRSR000350-2"/>
    </source>
</evidence>
<dbReference type="PANTHER" id="PTHR22912:SF217">
    <property type="entry name" value="DIHYDROLIPOYL DEHYDROGENASE"/>
    <property type="match status" value="1"/>
</dbReference>
<dbReference type="InterPro" id="IPR001100">
    <property type="entry name" value="Pyr_nuc-diS_OxRdtase"/>
</dbReference>
<keyword evidence="14" id="KW-0547">Nucleotide-binding</keyword>
<dbReference type="InterPro" id="IPR012999">
    <property type="entry name" value="Pyr_OxRdtase_I_AS"/>
</dbReference>
<feature type="binding site" evidence="14">
    <location>
        <begin position="137"/>
        <end position="139"/>
    </location>
    <ligand>
        <name>FAD</name>
        <dbReference type="ChEBI" id="CHEBI:57692"/>
    </ligand>
</feature>
<dbReference type="InterPro" id="IPR006258">
    <property type="entry name" value="Lipoamide_DH"/>
</dbReference>
<evidence type="ECO:0000256" key="8">
    <source>
        <dbReference type="ARBA" id="ARBA00023002"/>
    </source>
</evidence>
<keyword evidence="6 16" id="KW-0285">Flavoprotein</keyword>
<dbReference type="InterPro" id="IPR004099">
    <property type="entry name" value="Pyr_nucl-diS_OxRdtase_dimer"/>
</dbReference>
<dbReference type="InterPro" id="IPR050151">
    <property type="entry name" value="Class-I_Pyr_Nuc-Dis_Oxidored"/>
</dbReference>
<dbReference type="PRINTS" id="PR00368">
    <property type="entry name" value="FADPNR"/>
</dbReference>
<feature type="binding site" evidence="14">
    <location>
        <position position="302"/>
    </location>
    <ligand>
        <name>FAD</name>
        <dbReference type="ChEBI" id="CHEBI:57692"/>
    </ligand>
</feature>
<sequence length="450" mass="48202">MGYDYDVAVVGGGPGGYVAAIRASRLGARTALIEERDLGGTCLNRGCIPTKVFAHAASIIGEFESVKDFGIDAEPRLDVERLRKKKTNVISRLRNGVSYLMKAHGINVINGRAVFADKNTIEVQGTRCTADKFIIATGSKTFMPPIPGVDLPGVITSDKALEMEKIPSKLVIIGAGIIGLEFACIYSAMGSKVAIVEMLPELLPMLDGDISGIMKRSLARKNIELYLDSRVNKIEGGTQGLNVVFSAGGKVLEEECEQVLVAAGRTANINGIEALGLNMDKKGIIVDSFMKTSENNIYAAGDVTGGIQLAHAASYQGAVAAVNAMGEKKQADMKSVPSCIYTEPEVAWVGMNERQARDKYKDVKVGTYSYSASGRAMTTGDDTGLIKVIAEPKFNQIVGMEIIGRCANEIIHEGALSIKNEFTLEEIVETIHAHPTFSESIKDACESILD</sequence>
<dbReference type="EMBL" id="CP033169">
    <property type="protein sequence ID" value="AYO31075.1"/>
    <property type="molecule type" value="Genomic_DNA"/>
</dbReference>
<dbReference type="PANTHER" id="PTHR22912">
    <property type="entry name" value="DISULFIDE OXIDOREDUCTASE"/>
    <property type="match status" value="1"/>
</dbReference>
<keyword evidence="9 14" id="KW-0520">NAD</keyword>
<evidence type="ECO:0000256" key="5">
    <source>
        <dbReference type="ARBA" id="ARBA00022490"/>
    </source>
</evidence>
<comment type="similarity">
    <text evidence="2 16">Belongs to the class-I pyridine nucleotide-disulfide oxidoreductase family.</text>
</comment>
<feature type="domain" description="FAD/NAD(P)-binding" evidence="18">
    <location>
        <begin position="5"/>
        <end position="317"/>
    </location>
</feature>
<dbReference type="GO" id="GO:0005737">
    <property type="term" value="C:cytoplasm"/>
    <property type="evidence" value="ECO:0007669"/>
    <property type="project" value="UniProtKB-SubCell"/>
</dbReference>
<dbReference type="SUPFAM" id="SSF55424">
    <property type="entry name" value="FAD/NAD-linked reductases, dimerisation (C-terminal) domain"/>
    <property type="match status" value="1"/>
</dbReference>
<dbReference type="PROSITE" id="PS00076">
    <property type="entry name" value="PYRIDINE_REDOX_1"/>
    <property type="match status" value="1"/>
</dbReference>
<evidence type="ECO:0000256" key="7">
    <source>
        <dbReference type="ARBA" id="ARBA00022827"/>
    </source>
</evidence>
<dbReference type="Gene3D" id="3.50.50.60">
    <property type="entry name" value="FAD/NAD(P)-binding domain"/>
    <property type="match status" value="2"/>
</dbReference>
<feature type="binding site" evidence="14">
    <location>
        <position position="264"/>
    </location>
    <ligand>
        <name>NAD(+)</name>
        <dbReference type="ChEBI" id="CHEBI:57540"/>
    </ligand>
</feature>
<dbReference type="RefSeq" id="WP_122015005.1">
    <property type="nucleotide sequence ID" value="NZ_CP033169.1"/>
</dbReference>
<dbReference type="PIRSF" id="PIRSF000350">
    <property type="entry name" value="Mercury_reductase_MerA"/>
    <property type="match status" value="1"/>
</dbReference>
<dbReference type="Proteomes" id="UP000280960">
    <property type="component" value="Chromosome"/>
</dbReference>
<name>A0A3G2R6S7_9FIRM</name>
<evidence type="ECO:0000256" key="12">
    <source>
        <dbReference type="ARBA" id="ARBA00049187"/>
    </source>
</evidence>
<protein>
    <recommendedName>
        <fullName evidence="4 16">Dihydrolipoyl dehydrogenase</fullName>
        <ecNumber evidence="3 16">1.8.1.4</ecNumber>
    </recommendedName>
</protein>
<dbReference type="GO" id="GO:0050660">
    <property type="term" value="F:flavin adenine dinucleotide binding"/>
    <property type="evidence" value="ECO:0007669"/>
    <property type="project" value="InterPro"/>
</dbReference>
<evidence type="ECO:0000256" key="14">
    <source>
        <dbReference type="PIRSR" id="PIRSR000350-3"/>
    </source>
</evidence>
<feature type="binding site" evidence="14">
    <location>
        <position position="51"/>
    </location>
    <ligand>
        <name>FAD</name>
        <dbReference type="ChEBI" id="CHEBI:57692"/>
    </ligand>
</feature>
<evidence type="ECO:0000256" key="1">
    <source>
        <dbReference type="ARBA" id="ARBA00004496"/>
    </source>
</evidence>
<comment type="miscellaneous">
    <text evidence="16">The active site is a redox-active disulfide bond.</text>
</comment>
<dbReference type="AlphaFoldDB" id="A0A3G2R6S7"/>
<keyword evidence="7 14" id="KW-0274">FAD</keyword>
<feature type="disulfide bond" description="Redox-active" evidence="15">
    <location>
        <begin position="42"/>
        <end position="47"/>
    </location>
</feature>
<evidence type="ECO:0000256" key="16">
    <source>
        <dbReference type="RuleBase" id="RU003692"/>
    </source>
</evidence>